<evidence type="ECO:0000313" key="3">
    <source>
        <dbReference type="Proteomes" id="UP000605848"/>
    </source>
</evidence>
<comment type="caution">
    <text evidence="2">The sequence shown here is derived from an EMBL/GenBank/DDBJ whole genome shotgun (WGS) entry which is preliminary data.</text>
</comment>
<feature type="domain" description="NAD-dependent epimerase/dehydratase" evidence="1">
    <location>
        <begin position="10"/>
        <end position="194"/>
    </location>
</feature>
<organism evidence="2 3">
    <name type="scientific">Microvirga aerilata</name>
    <dbReference type="NCBI Taxonomy" id="670292"/>
    <lineage>
        <taxon>Bacteria</taxon>
        <taxon>Pseudomonadati</taxon>
        <taxon>Pseudomonadota</taxon>
        <taxon>Alphaproteobacteria</taxon>
        <taxon>Hyphomicrobiales</taxon>
        <taxon>Methylobacteriaceae</taxon>
        <taxon>Microvirga</taxon>
    </lineage>
</organism>
<dbReference type="Gene3D" id="3.40.50.720">
    <property type="entry name" value="NAD(P)-binding Rossmann-like Domain"/>
    <property type="match status" value="1"/>
</dbReference>
<dbReference type="InterPro" id="IPR050177">
    <property type="entry name" value="Lipid_A_modif_metabolic_enz"/>
</dbReference>
<dbReference type="Pfam" id="PF01370">
    <property type="entry name" value="Epimerase"/>
    <property type="match status" value="1"/>
</dbReference>
<evidence type="ECO:0000313" key="2">
    <source>
        <dbReference type="EMBL" id="MBL0406756.1"/>
    </source>
</evidence>
<evidence type="ECO:0000259" key="1">
    <source>
        <dbReference type="Pfam" id="PF01370"/>
    </source>
</evidence>
<dbReference type="SUPFAM" id="SSF51735">
    <property type="entry name" value="NAD(P)-binding Rossmann-fold domains"/>
    <property type="match status" value="1"/>
</dbReference>
<reference evidence="2" key="1">
    <citation type="submission" date="2021-01" db="EMBL/GenBank/DDBJ databases">
        <title>Microvirga sp.</title>
        <authorList>
            <person name="Kim M.K."/>
        </authorList>
    </citation>
    <scope>NUCLEOTIDE SEQUENCE</scope>
    <source>
        <strain evidence="2">5420S-16</strain>
    </source>
</reference>
<dbReference type="RefSeq" id="WP_202063619.1">
    <property type="nucleotide sequence ID" value="NZ_JAEQMY010000050.1"/>
</dbReference>
<dbReference type="InterPro" id="IPR001509">
    <property type="entry name" value="Epimerase_deHydtase"/>
</dbReference>
<gene>
    <name evidence="2" type="ORF">JKG68_22675</name>
</gene>
<dbReference type="InterPro" id="IPR036291">
    <property type="entry name" value="NAD(P)-bd_dom_sf"/>
</dbReference>
<dbReference type="EMBL" id="JAEQMY010000050">
    <property type="protein sequence ID" value="MBL0406756.1"/>
    <property type="molecule type" value="Genomic_DNA"/>
</dbReference>
<name>A0A937D198_9HYPH</name>
<dbReference type="PANTHER" id="PTHR43245">
    <property type="entry name" value="BIFUNCTIONAL POLYMYXIN RESISTANCE PROTEIN ARNA"/>
    <property type="match status" value="1"/>
</dbReference>
<keyword evidence="3" id="KW-1185">Reference proteome</keyword>
<protein>
    <submittedName>
        <fullName evidence="2">NAD(P)-dependent oxidoreductase</fullName>
    </submittedName>
</protein>
<proteinExistence type="predicted"/>
<dbReference type="Proteomes" id="UP000605848">
    <property type="component" value="Unassembled WGS sequence"/>
</dbReference>
<dbReference type="PANTHER" id="PTHR43245:SF13">
    <property type="entry name" value="UDP-D-APIOSE_UDP-D-XYLOSE SYNTHASE 2"/>
    <property type="match status" value="1"/>
</dbReference>
<dbReference type="AlphaFoldDB" id="A0A937D198"/>
<accession>A0A937D198</accession>
<sequence>MSMTAPIRSILVTGAGGNLGRKLIAGLVGQDWCERIVALDRTVPPAESRGLAKVRWVEGDLGRPDGSGLREAFAGVDAVVHFAAQNPYPDAPWTDACASFDMTLNMLAAAAQARARRVVFASSNHVMGQYKDAPLADGLAPGGLTTSLPPGPGTRWFNGREVVQGVAYATSKLMGERACLAEARRSGGALTGVCIRIGWCQPGENRPQTLNTSGLPGEEGATGPDAERDLRWFRNMWLSNRDHVAVIERAVLADSARWPDPGIVVNGMSANQGMLWDVETTRRLIGYEPQDDIWRQLA</sequence>